<feature type="transmembrane region" description="Helical" evidence="1">
    <location>
        <begin position="77"/>
        <end position="99"/>
    </location>
</feature>
<evidence type="ECO:0000313" key="3">
    <source>
        <dbReference type="Proteomes" id="UP000549052"/>
    </source>
</evidence>
<feature type="transmembrane region" description="Helical" evidence="1">
    <location>
        <begin position="35"/>
        <end position="56"/>
    </location>
</feature>
<gene>
    <name evidence="2" type="ORF">FHW16_001035</name>
</gene>
<comment type="caution">
    <text evidence="2">The sequence shown here is derived from an EMBL/GenBank/DDBJ whole genome shotgun (WGS) entry which is preliminary data.</text>
</comment>
<keyword evidence="3" id="KW-1185">Reference proteome</keyword>
<sequence>MLSFEDIQRYFWGSWRMMNGHADGLDFFDLSEDGFWQSFHAITVSLPPLILGWIVFANDMVAFQPEVGTRLSVIGRVAFVDLASWVLPLVVLLLLTARIGLGNRFGVYVITSNWGSAVTSWLAAPATVIRVLLPGSTTLATIFGLALYMFVLVLTYRLTYVALKKSHAYTAAFFAILVIGSIFLMIGLQEMLGISLPEPVTIG</sequence>
<feature type="transmembrane region" description="Helical" evidence="1">
    <location>
        <begin position="105"/>
        <end position="124"/>
    </location>
</feature>
<keyword evidence="1" id="KW-0812">Transmembrane</keyword>
<name>A0A839EBM3_9HYPH</name>
<dbReference type="EMBL" id="JACGXN010000001">
    <property type="protein sequence ID" value="MBA8877353.1"/>
    <property type="molecule type" value="Genomic_DNA"/>
</dbReference>
<keyword evidence="1" id="KW-0472">Membrane</keyword>
<dbReference type="Proteomes" id="UP000549052">
    <property type="component" value="Unassembled WGS sequence"/>
</dbReference>
<keyword evidence="1" id="KW-1133">Transmembrane helix</keyword>
<evidence type="ECO:0008006" key="4">
    <source>
        <dbReference type="Google" id="ProtNLM"/>
    </source>
</evidence>
<organism evidence="2 3">
    <name type="scientific">Phyllobacterium myrsinacearum</name>
    <dbReference type="NCBI Taxonomy" id="28101"/>
    <lineage>
        <taxon>Bacteria</taxon>
        <taxon>Pseudomonadati</taxon>
        <taxon>Pseudomonadota</taxon>
        <taxon>Alphaproteobacteria</taxon>
        <taxon>Hyphomicrobiales</taxon>
        <taxon>Phyllobacteriaceae</taxon>
        <taxon>Phyllobacterium</taxon>
    </lineage>
</organism>
<feature type="transmembrane region" description="Helical" evidence="1">
    <location>
        <begin position="131"/>
        <end position="156"/>
    </location>
</feature>
<protein>
    <recommendedName>
        <fullName evidence="4">Transporter</fullName>
    </recommendedName>
</protein>
<evidence type="ECO:0000313" key="2">
    <source>
        <dbReference type="EMBL" id="MBA8877353.1"/>
    </source>
</evidence>
<reference evidence="2 3" key="1">
    <citation type="submission" date="2020-07" db="EMBL/GenBank/DDBJ databases">
        <title>Genomic Encyclopedia of Type Strains, Phase IV (KMG-V): Genome sequencing to study the core and pangenomes of soil and plant-associated prokaryotes.</title>
        <authorList>
            <person name="Whitman W."/>
        </authorList>
    </citation>
    <scope>NUCLEOTIDE SEQUENCE [LARGE SCALE GENOMIC DNA]</scope>
    <source>
        <strain evidence="2 3">AN3</strain>
    </source>
</reference>
<proteinExistence type="predicted"/>
<dbReference type="AlphaFoldDB" id="A0A839EBM3"/>
<feature type="transmembrane region" description="Helical" evidence="1">
    <location>
        <begin position="168"/>
        <end position="188"/>
    </location>
</feature>
<accession>A0A839EBM3</accession>
<dbReference type="RefSeq" id="WP_182548031.1">
    <property type="nucleotide sequence ID" value="NZ_JACGXN010000001.1"/>
</dbReference>
<evidence type="ECO:0000256" key="1">
    <source>
        <dbReference type="SAM" id="Phobius"/>
    </source>
</evidence>